<organism evidence="2">
    <name type="scientific">Cacopsylla melanoneura</name>
    <dbReference type="NCBI Taxonomy" id="428564"/>
    <lineage>
        <taxon>Eukaryota</taxon>
        <taxon>Metazoa</taxon>
        <taxon>Ecdysozoa</taxon>
        <taxon>Arthropoda</taxon>
        <taxon>Hexapoda</taxon>
        <taxon>Insecta</taxon>
        <taxon>Pterygota</taxon>
        <taxon>Neoptera</taxon>
        <taxon>Paraneoptera</taxon>
        <taxon>Hemiptera</taxon>
        <taxon>Sternorrhyncha</taxon>
        <taxon>Psylloidea</taxon>
        <taxon>Psyllidae</taxon>
        <taxon>Psyllinae</taxon>
        <taxon>Cacopsylla</taxon>
    </lineage>
</organism>
<evidence type="ECO:0000313" key="2">
    <source>
        <dbReference type="EMBL" id="CAG6784050.1"/>
    </source>
</evidence>
<name>A0A8D9FD38_9HEMI</name>
<dbReference type="AlphaFoldDB" id="A0A8D9FD38"/>
<feature type="region of interest" description="Disordered" evidence="1">
    <location>
        <begin position="1"/>
        <end position="21"/>
    </location>
</feature>
<sequence>MNEMIGETTRTVETKTGTEETETTEIVVTIVIVEIDIGIETRGTEIETMREMIDGEEEEDLIIEERGEGVIIAGIGIVGTVIVEHQDGIKTTLRIVMKTSQLPMINLGTNPTTVTTIPIPMT</sequence>
<accession>A0A8D9FD38</accession>
<proteinExistence type="predicted"/>
<reference evidence="2" key="1">
    <citation type="submission" date="2021-05" db="EMBL/GenBank/DDBJ databases">
        <authorList>
            <person name="Alioto T."/>
            <person name="Alioto T."/>
            <person name="Gomez Garrido J."/>
        </authorList>
    </citation>
    <scope>NUCLEOTIDE SEQUENCE</scope>
</reference>
<evidence type="ECO:0000256" key="1">
    <source>
        <dbReference type="SAM" id="MobiDB-lite"/>
    </source>
</evidence>
<protein>
    <submittedName>
        <fullName evidence="2">Uncharacterized protein</fullName>
    </submittedName>
</protein>
<dbReference type="EMBL" id="HBUF01635725">
    <property type="protein sequence ID" value="CAG6784050.1"/>
    <property type="molecule type" value="Transcribed_RNA"/>
</dbReference>